<dbReference type="InterPro" id="IPR025574">
    <property type="entry name" value="Nucleoporin_FG_rpt"/>
</dbReference>
<organism evidence="6 7">
    <name type="scientific">Bombyx mandarina</name>
    <name type="common">Wild silk moth</name>
    <name type="synonym">Wild silkworm</name>
    <dbReference type="NCBI Taxonomy" id="7092"/>
    <lineage>
        <taxon>Eukaryota</taxon>
        <taxon>Metazoa</taxon>
        <taxon>Ecdysozoa</taxon>
        <taxon>Arthropoda</taxon>
        <taxon>Hexapoda</taxon>
        <taxon>Insecta</taxon>
        <taxon>Pterygota</taxon>
        <taxon>Neoptera</taxon>
        <taxon>Endopterygota</taxon>
        <taxon>Lepidoptera</taxon>
        <taxon>Glossata</taxon>
        <taxon>Ditrysia</taxon>
        <taxon>Bombycoidea</taxon>
        <taxon>Bombycidae</taxon>
        <taxon>Bombycinae</taxon>
        <taxon>Bombyx</taxon>
    </lineage>
</organism>
<dbReference type="Gene3D" id="2.130.10.10">
    <property type="entry name" value="YVTN repeat-like/Quinoprotein amine dehydrogenase"/>
    <property type="match status" value="1"/>
</dbReference>
<feature type="region of interest" description="Disordered" evidence="4">
    <location>
        <begin position="421"/>
        <end position="440"/>
    </location>
</feature>
<dbReference type="GO" id="GO:0017056">
    <property type="term" value="F:structural constituent of nuclear pore"/>
    <property type="evidence" value="ECO:0007669"/>
    <property type="project" value="TreeGrafter"/>
</dbReference>
<feature type="compositionally biased region" description="Low complexity" evidence="4">
    <location>
        <begin position="1692"/>
        <end position="1708"/>
    </location>
</feature>
<dbReference type="OrthoDB" id="248320at2759"/>
<evidence type="ECO:0000256" key="2">
    <source>
        <dbReference type="ARBA" id="ARBA00022448"/>
    </source>
</evidence>
<feature type="compositionally biased region" description="Polar residues" evidence="4">
    <location>
        <begin position="1812"/>
        <end position="1826"/>
    </location>
</feature>
<feature type="region of interest" description="Disordered" evidence="4">
    <location>
        <begin position="1174"/>
        <end position="1201"/>
    </location>
</feature>
<evidence type="ECO:0000256" key="3">
    <source>
        <dbReference type="ARBA" id="ARBA00023242"/>
    </source>
</evidence>
<feature type="domain" description="Nucleoporin Nup159/Nup146 N-terminal" evidence="5">
    <location>
        <begin position="82"/>
        <end position="366"/>
    </location>
</feature>
<dbReference type="Pfam" id="PF16755">
    <property type="entry name" value="Beta-prop_NUP159_NUP214"/>
    <property type="match status" value="1"/>
</dbReference>
<feature type="compositionally biased region" description="Low complexity" evidence="4">
    <location>
        <begin position="1802"/>
        <end position="1811"/>
    </location>
</feature>
<name>A0A6J2JBY4_BOMMA</name>
<feature type="region of interest" description="Disordered" evidence="4">
    <location>
        <begin position="478"/>
        <end position="530"/>
    </location>
</feature>
<feature type="region of interest" description="Disordered" evidence="4">
    <location>
        <begin position="1797"/>
        <end position="1826"/>
    </location>
</feature>
<keyword evidence="6" id="KW-1185">Reference proteome</keyword>
<evidence type="ECO:0000313" key="7">
    <source>
        <dbReference type="RefSeq" id="XP_028027005.1"/>
    </source>
</evidence>
<protein>
    <submittedName>
        <fullName evidence="7">Nuclear pore complex protein Nup214-like isoform X1</fullName>
    </submittedName>
    <submittedName>
        <fullName evidence="8">Nuclear pore complex protein Nup214-like isoform X2</fullName>
    </submittedName>
</protein>
<dbReference type="KEGG" id="bman:114240604"/>
<sequence>MESKYGPNSIDEPNLLYKLQHKTKVFNTTEKLSNRGYNLVACSSKYGIVFIAAPDGTLSVYSLKQLMSNETQHTNVKLQECATHIAVSCDDELLAVAGSQSLSVFKVTDFQNQNVSPSIFMKTNVNPSTFVSALQWNPCIPDSLALAFQDGTLLACQVTTNQVKKVQTKARCICWSPKGKQLVTGNNDGTLCQYKPDLTLAKTIPAPMLPEGSSIEALAVYWISTFQFAVVYKSIGDDSRPSVTIVNAGKTGQPTCLNYEDVCFSMGSIRPWYYFLLGIAQWNIILASSSNSMEIATLASTDGSNWIQWCQTDEGRPELPLTDKKLENYPVGIAIDTCAIQQLPWGENETLPYMPSLLIVSQSGLLTIFNIVNLNRGAPQVCAPPQQFTLPASSLTSEIPGETPGETSTVSIVQPKPQVIQQAPAPQPIQQQPNPSASVPAVSNFAAQPQLPTSGLSASNVIKVPKPQFTSMFGSAATNQNSQAMPEKKSPPPSQQQQLQPLSQPKPPAAANQTIHQPQPKPAVAPTPQSPQIQENAALKEEQERINKMKANQELKNMLVKEVNDFQMELYKFMVKTRETQVKLQRDIESISANFNFTSLDSEQLKKDCSLEDLRGAIIQLKLELVRTCALVAEARTHANTKDLQQWTQADPLTIKKVASVKKLAYYVQNQLEQAQKALDYKWNEIVENDPNAKQGKYMIRPRLDDVYQPLVKQQEILSRQQTVLRNLRNALKECDILPLSKSPSLLRSTPFRNKDPLSKLTKNILNMSIEPETKTKKPLLTPQKYDALRDMLSNHKIVKIKPVDIEMGHHLATMRSKYEKSMQEKAQQATSAEKYVNKEVQVKIEPVEESVPLKDVIKAEPKMETKQFTETVAPFSPIQSKPSVPGLQNVTRTLFTEPKPEEPRVRIPVESFNFTGVCYAPPPFSYTSPVPNMSSNQTPNNDLKQFMGQKICSPISPFSNQPATAESLVPANKSTANLGLSQNSLSSSAQTQPVVFEPKPVTVASVKSSETGEPEGAAKPADSKKVNKPITNLFGMKPTTPFAPTISNVPDVLKSHQEVPNTEVRAVVKHNENAIEKPKENIAAKVNDESKVVQKIAEKENVPKTFVPQIVKPSPLIPVVQPVATSSNVLTTQTIPIKLEMKSETAKQPDTPATSSTTSIFSAVNESSKLIAASTTSPIQPKPDVPTKDELSTETNTASPATTSAVSIFGTAVASQPKTTASSSIFSTATPFSVTTQNSIFGGSATGSIFGTPPATTSESPKPLVLSAPKPVTSVFGTPVPVSTAVPSAGVTTTSTVAATTTSTAAATTSSTVAFASSTSSVFSASATTQSSTLSPTTASSIFGTSAVTTQASAFGTPTTTASVFTPTTSAPSLFGTATTTTQRVFGSAASDTQASSIFGAAANQSSVFGQPSSQASVFGTPTSAAPAAAFGSPSQTTQTSLFGTATPTTSASVFGAQTTQPSLFGSPTQTSQASVFGTPSQNKASVFGTPAVTQTSVFGSSTQPAQTSVFGTNTQTTQASIFGTPTSTTQASLFGTPTTAAQSGSLFGGGESNLFAAASISTTSAASPTAGGNIFGGSSGSIFGSSGSNVFGGSTTFGQSNSSASSIFGSRTTFGDKPATNLWGSGNAAGNTGFGTTGFGQQATTQSSSIFGNSSGGSFSSPQSGQAFGGTQQTSPFGSAETKPSVFGSPQQQAAPGFGSPAAFGSKPTFGQSAGFGSPTGSGFGSFGGFNKSPNSGFGAPASFGSGSVFGGTPAFGNTSPGKMFGGMASPISGFGSTQSNSTFENLATQNTLTFGNLAQQSGQQQQQQAPSFNTSPSFTGWRG</sequence>
<evidence type="ECO:0000313" key="6">
    <source>
        <dbReference type="Proteomes" id="UP000504629"/>
    </source>
</evidence>
<dbReference type="GeneID" id="114240604"/>
<accession>A0A6J2JBY4</accession>
<dbReference type="GO" id="GO:0008139">
    <property type="term" value="F:nuclear localization sequence binding"/>
    <property type="evidence" value="ECO:0007669"/>
    <property type="project" value="TreeGrafter"/>
</dbReference>
<keyword evidence="3" id="KW-0539">Nucleus</keyword>
<feature type="region of interest" description="Disordered" evidence="4">
    <location>
        <begin position="1635"/>
        <end position="1719"/>
    </location>
</feature>
<evidence type="ECO:0000256" key="4">
    <source>
        <dbReference type="SAM" id="MobiDB-lite"/>
    </source>
</evidence>
<feature type="region of interest" description="Disordered" evidence="4">
    <location>
        <begin position="1006"/>
        <end position="1026"/>
    </location>
</feature>
<dbReference type="InterPro" id="IPR039462">
    <property type="entry name" value="Nup159/Nup146_N"/>
</dbReference>
<dbReference type="RefSeq" id="XP_028027006.1">
    <property type="nucleotide sequence ID" value="XM_028171205.1"/>
</dbReference>
<dbReference type="InterPro" id="IPR001680">
    <property type="entry name" value="WD40_rpt"/>
</dbReference>
<dbReference type="GO" id="GO:0005643">
    <property type="term" value="C:nuclear pore"/>
    <property type="evidence" value="ECO:0007669"/>
    <property type="project" value="TreeGrafter"/>
</dbReference>
<evidence type="ECO:0000259" key="5">
    <source>
        <dbReference type="Pfam" id="PF16755"/>
    </source>
</evidence>
<keyword evidence="2" id="KW-0813">Transport</keyword>
<dbReference type="Proteomes" id="UP000504629">
    <property type="component" value="Unplaced"/>
</dbReference>
<gene>
    <name evidence="7 8" type="primary">LOC114240604</name>
</gene>
<reference evidence="7 8" key="1">
    <citation type="submission" date="2025-04" db="UniProtKB">
        <authorList>
            <consortium name="RefSeq"/>
        </authorList>
    </citation>
    <scope>IDENTIFICATION</scope>
    <source>
        <tissue evidence="7 8">Silk gland</tissue>
    </source>
</reference>
<dbReference type="PANTHER" id="PTHR23193:SF46">
    <property type="entry name" value="NUCLEAR PORE COMPLEX PROTEIN NUP214"/>
    <property type="match status" value="1"/>
</dbReference>
<dbReference type="RefSeq" id="XP_028027005.1">
    <property type="nucleotide sequence ID" value="XM_028171204.1"/>
</dbReference>
<feature type="compositionally biased region" description="Low complexity" evidence="4">
    <location>
        <begin position="421"/>
        <end position="438"/>
    </location>
</feature>
<dbReference type="SMART" id="SM00320">
    <property type="entry name" value="WD40"/>
    <property type="match status" value="2"/>
</dbReference>
<dbReference type="GO" id="GO:0006405">
    <property type="term" value="P:RNA export from nucleus"/>
    <property type="evidence" value="ECO:0007669"/>
    <property type="project" value="TreeGrafter"/>
</dbReference>
<proteinExistence type="predicted"/>
<dbReference type="InterPro" id="IPR026054">
    <property type="entry name" value="Nucleoporin"/>
</dbReference>
<evidence type="ECO:0000256" key="1">
    <source>
        <dbReference type="ARBA" id="ARBA00004123"/>
    </source>
</evidence>
<evidence type="ECO:0000313" key="8">
    <source>
        <dbReference type="RefSeq" id="XP_028027006.1"/>
    </source>
</evidence>
<dbReference type="GO" id="GO:0006606">
    <property type="term" value="P:protein import into nucleus"/>
    <property type="evidence" value="ECO:0007669"/>
    <property type="project" value="TreeGrafter"/>
</dbReference>
<dbReference type="PANTHER" id="PTHR23193">
    <property type="entry name" value="NUCLEAR PORE COMPLEX PROTEIN NUP"/>
    <property type="match status" value="1"/>
</dbReference>
<dbReference type="InterPro" id="IPR015943">
    <property type="entry name" value="WD40/YVTN_repeat-like_dom_sf"/>
</dbReference>
<comment type="subcellular location">
    <subcellularLocation>
        <location evidence="1">Nucleus</location>
    </subcellularLocation>
</comment>
<dbReference type="Pfam" id="PF13634">
    <property type="entry name" value="Nucleoporin_FG"/>
    <property type="match status" value="4"/>
</dbReference>
<dbReference type="SUPFAM" id="SSF117289">
    <property type="entry name" value="Nucleoporin domain"/>
    <property type="match status" value="1"/>
</dbReference>
<feature type="compositionally biased region" description="Low complexity" evidence="4">
    <location>
        <begin position="1641"/>
        <end position="1672"/>
    </location>
</feature>
<feature type="compositionally biased region" description="Pro residues" evidence="4">
    <location>
        <begin position="519"/>
        <end position="529"/>
    </location>
</feature>